<dbReference type="InterPro" id="IPR000719">
    <property type="entry name" value="Prot_kinase_dom"/>
</dbReference>
<dbReference type="PANTHER" id="PTHR24351">
    <property type="entry name" value="RIBOSOMAL PROTEIN S6 KINASE"/>
    <property type="match status" value="1"/>
</dbReference>
<feature type="domain" description="Protein kinase" evidence="6">
    <location>
        <begin position="1"/>
        <end position="118"/>
    </location>
</feature>
<evidence type="ECO:0000256" key="2">
    <source>
        <dbReference type="ARBA" id="ARBA00022679"/>
    </source>
</evidence>
<keyword evidence="1" id="KW-0723">Serine/threonine-protein kinase</keyword>
<comment type="caution">
    <text evidence="7">The sequence shown here is derived from an EMBL/GenBank/DDBJ whole genome shotgun (WGS) entry which is preliminary data.</text>
</comment>
<evidence type="ECO:0000313" key="8">
    <source>
        <dbReference type="Proteomes" id="UP000789759"/>
    </source>
</evidence>
<gene>
    <name evidence="7" type="ORF">CPELLU_LOCUS4232</name>
</gene>
<keyword evidence="5" id="KW-0067">ATP-binding</keyword>
<keyword evidence="8" id="KW-1185">Reference proteome</keyword>
<dbReference type="PROSITE" id="PS50011">
    <property type="entry name" value="PROTEIN_KINASE_DOM"/>
    <property type="match status" value="1"/>
</dbReference>
<dbReference type="OrthoDB" id="3269467at2759"/>
<proteinExistence type="predicted"/>
<dbReference type="GO" id="GO:0005524">
    <property type="term" value="F:ATP binding"/>
    <property type="evidence" value="ECO:0007669"/>
    <property type="project" value="UniProtKB-KW"/>
</dbReference>
<evidence type="ECO:0000313" key="7">
    <source>
        <dbReference type="EMBL" id="CAG8539527.1"/>
    </source>
</evidence>
<name>A0A9N9ANT4_9GLOM</name>
<evidence type="ECO:0000256" key="5">
    <source>
        <dbReference type="ARBA" id="ARBA00022840"/>
    </source>
</evidence>
<dbReference type="SUPFAM" id="SSF56112">
    <property type="entry name" value="Protein kinase-like (PK-like)"/>
    <property type="match status" value="1"/>
</dbReference>
<keyword evidence="2" id="KW-0808">Transferase</keyword>
<dbReference type="EMBL" id="CAJVQA010002193">
    <property type="protein sequence ID" value="CAG8539527.1"/>
    <property type="molecule type" value="Genomic_DNA"/>
</dbReference>
<sequence length="118" mass="13562">MDKNTGDFILVMSYMKFGSLHENMKGIFKLKWSNILLKEQYKAYITDLGLSITFNEKQGHIYRVLPYLASEVLKGERFTQAADIYSFGIIMIEISTGQRPFDGYNFDAELAIKICNSL</sequence>
<evidence type="ECO:0000256" key="4">
    <source>
        <dbReference type="ARBA" id="ARBA00022777"/>
    </source>
</evidence>
<evidence type="ECO:0000259" key="6">
    <source>
        <dbReference type="PROSITE" id="PS50011"/>
    </source>
</evidence>
<keyword evidence="3" id="KW-0547">Nucleotide-binding</keyword>
<dbReference type="InterPro" id="IPR011009">
    <property type="entry name" value="Kinase-like_dom_sf"/>
</dbReference>
<dbReference type="Gene3D" id="1.10.510.10">
    <property type="entry name" value="Transferase(Phosphotransferase) domain 1"/>
    <property type="match status" value="1"/>
</dbReference>
<organism evidence="7 8">
    <name type="scientific">Cetraspora pellucida</name>
    <dbReference type="NCBI Taxonomy" id="1433469"/>
    <lineage>
        <taxon>Eukaryota</taxon>
        <taxon>Fungi</taxon>
        <taxon>Fungi incertae sedis</taxon>
        <taxon>Mucoromycota</taxon>
        <taxon>Glomeromycotina</taxon>
        <taxon>Glomeromycetes</taxon>
        <taxon>Diversisporales</taxon>
        <taxon>Gigasporaceae</taxon>
        <taxon>Cetraspora</taxon>
    </lineage>
</organism>
<reference evidence="7" key="1">
    <citation type="submission" date="2021-06" db="EMBL/GenBank/DDBJ databases">
        <authorList>
            <person name="Kallberg Y."/>
            <person name="Tangrot J."/>
            <person name="Rosling A."/>
        </authorList>
    </citation>
    <scope>NUCLEOTIDE SEQUENCE</scope>
    <source>
        <strain evidence="7">FL966</strain>
    </source>
</reference>
<dbReference type="AlphaFoldDB" id="A0A9N9ANT4"/>
<evidence type="ECO:0000256" key="3">
    <source>
        <dbReference type="ARBA" id="ARBA00022741"/>
    </source>
</evidence>
<evidence type="ECO:0000256" key="1">
    <source>
        <dbReference type="ARBA" id="ARBA00022527"/>
    </source>
</evidence>
<dbReference type="GO" id="GO:0004674">
    <property type="term" value="F:protein serine/threonine kinase activity"/>
    <property type="evidence" value="ECO:0007669"/>
    <property type="project" value="UniProtKB-KW"/>
</dbReference>
<dbReference type="Pfam" id="PF00069">
    <property type="entry name" value="Pkinase"/>
    <property type="match status" value="1"/>
</dbReference>
<dbReference type="Proteomes" id="UP000789759">
    <property type="component" value="Unassembled WGS sequence"/>
</dbReference>
<keyword evidence="4" id="KW-0418">Kinase</keyword>
<protein>
    <submittedName>
        <fullName evidence="7">19623_t:CDS:1</fullName>
    </submittedName>
</protein>
<accession>A0A9N9ANT4</accession>